<dbReference type="GO" id="GO:0030599">
    <property type="term" value="F:pectinesterase activity"/>
    <property type="evidence" value="ECO:0007669"/>
    <property type="project" value="UniProtKB-UniRule"/>
</dbReference>
<dbReference type="FunFam" id="2.160.20.10:FF:000001">
    <property type="entry name" value="Pectinesterase"/>
    <property type="match status" value="1"/>
</dbReference>
<dbReference type="InterPro" id="IPR011050">
    <property type="entry name" value="Pectin_lyase_fold/virulence"/>
</dbReference>
<accession>A0A833VMN9</accession>
<comment type="caution">
    <text evidence="10">The sequence shown here is derived from an EMBL/GenBank/DDBJ whole genome shotgun (WGS) entry which is preliminary data.</text>
</comment>
<proteinExistence type="inferred from homology"/>
<evidence type="ECO:0000256" key="2">
    <source>
        <dbReference type="ARBA" id="ARBA00006027"/>
    </source>
</evidence>
<dbReference type="NCBIfam" id="TIGR01614">
    <property type="entry name" value="PME_inhib"/>
    <property type="match status" value="1"/>
</dbReference>
<dbReference type="SMART" id="SM00856">
    <property type="entry name" value="PMEI"/>
    <property type="match status" value="1"/>
</dbReference>
<feature type="transmembrane region" description="Helical" evidence="8">
    <location>
        <begin position="30"/>
        <end position="55"/>
    </location>
</feature>
<dbReference type="InterPro" id="IPR035513">
    <property type="entry name" value="Invertase/methylesterase_inhib"/>
</dbReference>
<evidence type="ECO:0000256" key="4">
    <source>
        <dbReference type="ARBA" id="ARBA00022801"/>
    </source>
</evidence>
<evidence type="ECO:0000259" key="9">
    <source>
        <dbReference type="SMART" id="SM00856"/>
    </source>
</evidence>
<gene>
    <name evidence="10" type="ORF">FCM35_KLT00841</name>
</gene>
<sequence length="587" mass="65340">MGYAQIDSCKSDPSISNLQFTQPSLRKRRLLCIICLFTLFLLIVSTTSLSILLSLHHKPTNFPKVRSSSKAISRICSLVRYPFLCKKSLTQYPGATEASEGDLVHITLDMTMHHLTLAFYGAATIVSQGTAINGRARAAYDDCMELLDHSVDHLSKALTVVSGNNSNSRDDVMTWLSAALTNQETCNDGLEEAEDPNLNTQMQTHLKDLTELVSNCLSVFAASSKNQDFAGVPIQNKRRKLLERNEENVSKFPHWVKRSDSMLLQTPASIIQADIVVSKDGNGSYKKISEAIKAVPDYNSHRVVIYIKEGQYDENLKIGRKKTNIMFVGDGKGKTVIAGCRSVGDNYTTFHTATVAAIGTGFIMKDLTVQNWAGPEKHQAVALRVSADHAVVYRCNIIGYQDTLYVHSQRQFFRECDIYGTVDFIFGNAAVVLQNCSIWARKPLDNQKNTITAQNRKYPDQNTGISIHASRIVAAADLEPVKSNYSTYLGRPWKMYSRTVYMMSYIGDHINPVGWLEWNNTFALDTLYYAEYNNYGPGSAVDKRVAWPGYRVITAPQEAAKFTVSQFIFGTSWLPSTGVAFLSGLST</sequence>
<dbReference type="GO" id="GO:0042545">
    <property type="term" value="P:cell wall modification"/>
    <property type="evidence" value="ECO:0007669"/>
    <property type="project" value="UniProtKB-UniRule"/>
</dbReference>
<comment type="catalytic activity">
    <reaction evidence="7">
        <text>[(1-&gt;4)-alpha-D-galacturonosyl methyl ester](n) + n H2O = [(1-&gt;4)-alpha-D-galacturonosyl](n) + n methanol + n H(+)</text>
        <dbReference type="Rhea" id="RHEA:22380"/>
        <dbReference type="Rhea" id="RHEA-COMP:14570"/>
        <dbReference type="Rhea" id="RHEA-COMP:14573"/>
        <dbReference type="ChEBI" id="CHEBI:15377"/>
        <dbReference type="ChEBI" id="CHEBI:15378"/>
        <dbReference type="ChEBI" id="CHEBI:17790"/>
        <dbReference type="ChEBI" id="CHEBI:140522"/>
        <dbReference type="ChEBI" id="CHEBI:140523"/>
        <dbReference type="EC" id="3.1.1.11"/>
    </reaction>
</comment>
<dbReference type="SUPFAM" id="SSF51126">
    <property type="entry name" value="Pectin lyase-like"/>
    <property type="match status" value="1"/>
</dbReference>
<dbReference type="Pfam" id="PF01095">
    <property type="entry name" value="Pectinesterase"/>
    <property type="match status" value="1"/>
</dbReference>
<comment type="similarity">
    <text evidence="2">In the N-terminal section; belongs to the PMEI family.</text>
</comment>
<keyword evidence="8" id="KW-0472">Membrane</keyword>
<evidence type="ECO:0000256" key="5">
    <source>
        <dbReference type="ARBA" id="ARBA00023085"/>
    </source>
</evidence>
<dbReference type="EMBL" id="SWLB01000010">
    <property type="protein sequence ID" value="KAF3333150.1"/>
    <property type="molecule type" value="Genomic_DNA"/>
</dbReference>
<keyword evidence="5 7" id="KW-0063">Aspartyl esterase</keyword>
<dbReference type="UniPathway" id="UPA00545">
    <property type="reaction ID" value="UER00823"/>
</dbReference>
<dbReference type="Gene3D" id="1.20.140.40">
    <property type="entry name" value="Invertase/pectin methylesterase inhibitor family protein"/>
    <property type="match status" value="1"/>
</dbReference>
<evidence type="ECO:0000256" key="6">
    <source>
        <dbReference type="PROSITE-ProRule" id="PRU10040"/>
    </source>
</evidence>
<name>A0A833VMN9_9POAL</name>
<comment type="pathway">
    <text evidence="1 7">Glycan metabolism; pectin degradation; 2-dehydro-3-deoxy-D-gluconate from pectin: step 1/5.</text>
</comment>
<dbReference type="InterPro" id="IPR006501">
    <property type="entry name" value="Pectinesterase_inhib_dom"/>
</dbReference>
<comment type="subcellular location">
    <subcellularLocation>
        <location evidence="7">Secreted</location>
        <location evidence="7">Cell wall</location>
    </subcellularLocation>
</comment>
<dbReference type="InterPro" id="IPR000070">
    <property type="entry name" value="Pectinesterase_cat"/>
</dbReference>
<keyword evidence="7" id="KW-0964">Secreted</keyword>
<dbReference type="InterPro" id="IPR018040">
    <property type="entry name" value="Pectinesterase_Tyr_AS"/>
</dbReference>
<dbReference type="Gene3D" id="2.160.20.10">
    <property type="entry name" value="Single-stranded right-handed beta-helix, Pectin lyase-like"/>
    <property type="match status" value="1"/>
</dbReference>
<dbReference type="Pfam" id="PF04043">
    <property type="entry name" value="PMEI"/>
    <property type="match status" value="1"/>
</dbReference>
<keyword evidence="8" id="KW-1133">Transmembrane helix</keyword>
<dbReference type="InterPro" id="IPR012334">
    <property type="entry name" value="Pectin_lyas_fold"/>
</dbReference>
<feature type="domain" description="Pectinesterase inhibitor" evidence="9">
    <location>
        <begin position="67"/>
        <end position="219"/>
    </location>
</feature>
<dbReference type="InterPro" id="IPR033131">
    <property type="entry name" value="Pectinesterase_Asp_AS"/>
</dbReference>
<evidence type="ECO:0000256" key="7">
    <source>
        <dbReference type="RuleBase" id="RU000589"/>
    </source>
</evidence>
<dbReference type="SUPFAM" id="SSF101148">
    <property type="entry name" value="Plant invertase/pectin methylesterase inhibitor"/>
    <property type="match status" value="1"/>
</dbReference>
<comment type="function">
    <text evidence="7">Acts in the modification of cell walls via demethylesterification of cell wall pectin.</text>
</comment>
<evidence type="ECO:0000313" key="10">
    <source>
        <dbReference type="EMBL" id="KAF3333150.1"/>
    </source>
</evidence>
<dbReference type="Proteomes" id="UP000623129">
    <property type="component" value="Unassembled WGS sequence"/>
</dbReference>
<feature type="active site" evidence="6">
    <location>
        <position position="423"/>
    </location>
</feature>
<dbReference type="CDD" id="cd15798">
    <property type="entry name" value="PMEI-like_3"/>
    <property type="match status" value="1"/>
</dbReference>
<reference evidence="10" key="1">
    <citation type="submission" date="2020-01" db="EMBL/GenBank/DDBJ databases">
        <title>Genome sequence of Kobresia littledalei, the first chromosome-level genome in the family Cyperaceae.</title>
        <authorList>
            <person name="Qu G."/>
        </authorList>
    </citation>
    <scope>NUCLEOTIDE SEQUENCE</scope>
    <source>
        <strain evidence="10">C.B.Clarke</strain>
        <tissue evidence="10">Leaf</tissue>
    </source>
</reference>
<dbReference type="EC" id="3.1.1.11" evidence="7"/>
<protein>
    <recommendedName>
        <fullName evidence="7">Pectinesterase</fullName>
        <ecNumber evidence="7">3.1.1.11</ecNumber>
    </recommendedName>
</protein>
<keyword evidence="7" id="KW-0961">Cell wall biogenesis/degradation</keyword>
<dbReference type="PANTHER" id="PTHR31707">
    <property type="entry name" value="PECTINESTERASE"/>
    <property type="match status" value="1"/>
</dbReference>
<comment type="similarity">
    <text evidence="3">In the C-terminal section; belongs to the pectinesterase family.</text>
</comment>
<keyword evidence="7" id="KW-0134">Cell wall</keyword>
<evidence type="ECO:0000256" key="8">
    <source>
        <dbReference type="SAM" id="Phobius"/>
    </source>
</evidence>
<keyword evidence="8" id="KW-0812">Transmembrane</keyword>
<evidence type="ECO:0000256" key="3">
    <source>
        <dbReference type="ARBA" id="ARBA00007786"/>
    </source>
</evidence>
<keyword evidence="4 7" id="KW-0378">Hydrolase</keyword>
<dbReference type="GO" id="GO:0004857">
    <property type="term" value="F:enzyme inhibitor activity"/>
    <property type="evidence" value="ECO:0007669"/>
    <property type="project" value="InterPro"/>
</dbReference>
<keyword evidence="11" id="KW-1185">Reference proteome</keyword>
<dbReference type="PROSITE" id="PS00800">
    <property type="entry name" value="PECTINESTERASE_1"/>
    <property type="match status" value="1"/>
</dbReference>
<evidence type="ECO:0000313" key="11">
    <source>
        <dbReference type="Proteomes" id="UP000623129"/>
    </source>
</evidence>
<dbReference type="PROSITE" id="PS00503">
    <property type="entry name" value="PECTINESTERASE_2"/>
    <property type="match status" value="1"/>
</dbReference>
<dbReference type="GO" id="GO:0045490">
    <property type="term" value="P:pectin catabolic process"/>
    <property type="evidence" value="ECO:0007669"/>
    <property type="project" value="UniProtKB-UniRule"/>
</dbReference>
<dbReference type="OrthoDB" id="2019149at2759"/>
<organism evidence="10 11">
    <name type="scientific">Carex littledalei</name>
    <dbReference type="NCBI Taxonomy" id="544730"/>
    <lineage>
        <taxon>Eukaryota</taxon>
        <taxon>Viridiplantae</taxon>
        <taxon>Streptophyta</taxon>
        <taxon>Embryophyta</taxon>
        <taxon>Tracheophyta</taxon>
        <taxon>Spermatophyta</taxon>
        <taxon>Magnoliopsida</taxon>
        <taxon>Liliopsida</taxon>
        <taxon>Poales</taxon>
        <taxon>Cyperaceae</taxon>
        <taxon>Cyperoideae</taxon>
        <taxon>Cariceae</taxon>
        <taxon>Carex</taxon>
        <taxon>Carex subgen. Euthyceras</taxon>
    </lineage>
</organism>
<dbReference type="AlphaFoldDB" id="A0A833VMN9"/>
<evidence type="ECO:0000256" key="1">
    <source>
        <dbReference type="ARBA" id="ARBA00005184"/>
    </source>
</evidence>